<dbReference type="PROSITE" id="PS51257">
    <property type="entry name" value="PROKAR_LIPOPROTEIN"/>
    <property type="match status" value="1"/>
</dbReference>
<feature type="compositionally biased region" description="Gly residues" evidence="1">
    <location>
        <begin position="246"/>
        <end position="258"/>
    </location>
</feature>
<feature type="region of interest" description="Disordered" evidence="1">
    <location>
        <begin position="20"/>
        <end position="74"/>
    </location>
</feature>
<accession>A0A285P6S9</accession>
<dbReference type="RefSeq" id="WP_097009912.1">
    <property type="nucleotide sequence ID" value="NZ_OBEJ01000005.1"/>
</dbReference>
<name>A0A285P6S9_NATPI</name>
<evidence type="ECO:0000256" key="1">
    <source>
        <dbReference type="SAM" id="MobiDB-lite"/>
    </source>
</evidence>
<dbReference type="Proteomes" id="UP000219453">
    <property type="component" value="Unassembled WGS sequence"/>
</dbReference>
<feature type="region of interest" description="Disordered" evidence="1">
    <location>
        <begin position="238"/>
        <end position="258"/>
    </location>
</feature>
<dbReference type="AlphaFoldDB" id="A0A285P6S9"/>
<evidence type="ECO:0000313" key="3">
    <source>
        <dbReference type="Proteomes" id="UP000219453"/>
    </source>
</evidence>
<feature type="compositionally biased region" description="Polar residues" evidence="1">
    <location>
        <begin position="39"/>
        <end position="50"/>
    </location>
</feature>
<evidence type="ECO:0000313" key="2">
    <source>
        <dbReference type="EMBL" id="SNZ17435.1"/>
    </source>
</evidence>
<gene>
    <name evidence="2" type="ORF">SAMN06269185_3022</name>
</gene>
<feature type="compositionally biased region" description="Polar residues" evidence="1">
    <location>
        <begin position="63"/>
        <end position="74"/>
    </location>
</feature>
<sequence>MRRRTFVTACGVTALAGCIGAGSDDSDNNDNESDGGPTGNESDGNDNTGGDSLGATDPDPTEFSGSGNATTDTFTVRPGLTVLDIEPMSGLRVDVIDSGGNVWRSLEGDIQNYKAFIPIDVPQGEYTMEIRTDREWSVSVVQPDVGDGDLVTPPATLTSSEPAYLGPIDFSDVNSVAINHTGVGEFSLKLYTLGGEYLGEIYADQGIFEADVSLDHGGQGWIVCAAVSDYEVTLETDDGETDSMLGAGGGGGGGNSSS</sequence>
<dbReference type="EMBL" id="OBEJ01000005">
    <property type="protein sequence ID" value="SNZ17435.1"/>
    <property type="molecule type" value="Genomic_DNA"/>
</dbReference>
<protein>
    <submittedName>
        <fullName evidence="2">Uncharacterized protein</fullName>
    </submittedName>
</protein>
<proteinExistence type="predicted"/>
<feature type="compositionally biased region" description="Acidic residues" evidence="1">
    <location>
        <begin position="24"/>
        <end position="33"/>
    </location>
</feature>
<reference evidence="2 3" key="1">
    <citation type="submission" date="2017-09" db="EMBL/GenBank/DDBJ databases">
        <authorList>
            <person name="Ehlers B."/>
            <person name="Leendertz F.H."/>
        </authorList>
    </citation>
    <scope>NUCLEOTIDE SEQUENCE [LARGE SCALE GENOMIC DNA]</scope>
    <source>
        <strain evidence="2 3">DSM 27208</strain>
    </source>
</reference>
<organism evidence="2 3">
    <name type="scientific">Natronoarchaeum philippinense</name>
    <dbReference type="NCBI Taxonomy" id="558529"/>
    <lineage>
        <taxon>Archaea</taxon>
        <taxon>Methanobacteriati</taxon>
        <taxon>Methanobacteriota</taxon>
        <taxon>Stenosarchaea group</taxon>
        <taxon>Halobacteria</taxon>
        <taxon>Halobacteriales</taxon>
        <taxon>Natronoarchaeaceae</taxon>
    </lineage>
</organism>
<keyword evidence="3" id="KW-1185">Reference proteome</keyword>